<dbReference type="SMART" id="SM01201">
    <property type="entry name" value="FerB"/>
    <property type="match status" value="1"/>
</dbReference>
<dbReference type="Gene3D" id="2.60.40.150">
    <property type="entry name" value="C2 domain"/>
    <property type="match status" value="4"/>
</dbReference>
<dbReference type="SMART" id="SM00239">
    <property type="entry name" value="C2"/>
    <property type="match status" value="4"/>
</dbReference>
<evidence type="ECO:0000256" key="5">
    <source>
        <dbReference type="ARBA" id="ARBA00022837"/>
    </source>
</evidence>
<evidence type="ECO:0000256" key="7">
    <source>
        <dbReference type="ARBA" id="ARBA00023136"/>
    </source>
</evidence>
<evidence type="ECO:0000256" key="6">
    <source>
        <dbReference type="ARBA" id="ARBA00022989"/>
    </source>
</evidence>
<feature type="region of interest" description="Disordered" evidence="8">
    <location>
        <begin position="1045"/>
        <end position="1064"/>
    </location>
</feature>
<evidence type="ECO:0000259" key="10">
    <source>
        <dbReference type="PROSITE" id="PS50004"/>
    </source>
</evidence>
<dbReference type="InterPro" id="IPR000008">
    <property type="entry name" value="C2_dom"/>
</dbReference>
<dbReference type="SUPFAM" id="SSF49562">
    <property type="entry name" value="C2 domain (Calcium/lipid-binding domain, CaLB)"/>
    <property type="match status" value="5"/>
</dbReference>
<feature type="region of interest" description="Disordered" evidence="8">
    <location>
        <begin position="342"/>
        <end position="363"/>
    </location>
</feature>
<feature type="domain" description="C2" evidence="10">
    <location>
        <begin position="635"/>
        <end position="761"/>
    </location>
</feature>
<proteinExistence type="predicted"/>
<evidence type="ECO:0000313" key="13">
    <source>
        <dbReference type="Proteomes" id="UP000014760"/>
    </source>
</evidence>
<keyword evidence="7 9" id="KW-0472">Membrane</keyword>
<dbReference type="Pfam" id="PF00168">
    <property type="entry name" value="C2"/>
    <property type="match status" value="3"/>
</dbReference>
<dbReference type="OMA" id="YYYLPYW"/>
<sequence>MVFDKIINITVFKAGNIVAGKRTIGSFRCDVGTVYATADHQYYHKWAPLIDPKDMSAGPKGFVKCDISVSGKGDILKAPKGGKEDDSDNIEGNLLLPAGVALDRQRAVYQVIIYRGEDLPRTDFGIFTSMRNAISLNKVAFVDAYVKVSFVGHIGKTSSKKSYNPDWKEILTFTDMFPPLCNRIKIQICDSDPIKDDPIGTHFIELSQIMDPGGDTDGILPSFGPSFINFYGSPRRYNIQGGSDELNEGLGEGSAYRGRLLMQLTTTILDAESGGVSSVSREKLLRTGGQSDFKPRKELILFATLFEAAMINGEFANKSVYFEISIGKYGNTIDSKGRAKLFEKTDDEESDEEEESSRILKERKEEEDELFKFSSTPAQNAISIDNTYCYMPWKEEKPCLFVGALFEDERKRLYHSNMIQGMSDKMEEGLEDTGQMIKNDHELSHRRLRGVIEEFEHGLDDYMRHAPLLGVGAGAGKTNLDRHRLNFCKNSLDKFKQQVKKIRKSVKPANVRDKYYEMKRIAGKVRRMARDPQHGLPDVFLWMIVEKKRVAYYRFPARSLLNATTDDQRGRHCGEMQTIFLRKPGMKGLGSTGWAMQAKLQVLLWLGERDKNGSNPKYLQNLPPGYECKYTMYQDQSPPPTSIVYPQSHKFELRAFVFCARSLIGSDNSGLSDPFARIIVGNQCKTTQVAFETLSPRWEETFVFKDLVFNGPLEEIQKSPPIVIVEFYDHDMVGDPEYLGRCIIHPKVKVENEPYCAPEWPAQPEWWDVYRGTSLSGEMLACFELLHGDTSDAPVLPDPIPIDPRNPQLTLLRIPPMIMPPISTYRIEVLFWGVRDFKRQLLSSVSRPRIDVEVAGKILRSRRIESLGRHSNFEEPLQYFDLDMPDNEMWWPPLTIRCVDCKNFGRENLVGTCTVNFLANYVFVPLEERQRVAEESRQQLLKERYETSEKSAADNMSIKSGQPSHLVASDNKTLLSVKTNGGAADTRSIRSGHVSIAMGDVPNVDIKSTRGSVMHLSPVPEGQEDSKSLDWWSKYYVKKRRQEEEADALSGKKKKKKKKKKIKIKNPKESASKFKFYEHELENIPEFGGFEELLHTFDLLKGKKTNDEEEDCARLSGKFKTKGSLEAIKAKPKINLKLAPEIPFHKSYDLHVRVYVIRAFDLHPADLNGKSDPYLIVKCGRHVTNDKANRIMNMLNPCFGKLFEFNVTFPVDSMLRVQVMDYDKLSADDIIGETVIDLENRILSKHRPRCGIQQQYDTFGYNQWRDCIQPTAIVERLCKDVKMQNPDYRRDSVYIAGRIYYAEGEIENDAGEMIPTRELLAMEILKHWDEIPGGCKLVPEHVETRVLYNPDKPGIEQGRLEMWVDIFPKDLPMPSVTIDITPRLPISYELRIIIWNTDDVILEDKNVLTGEMSSDIFVRGYLKGPALDGQQTDIHYRSLTGEGNFNWRFVFPFDYLKAEEKAVYTIKEGVFDASETEQKIPPQITLQVWDADIVSSDDFLGSVVLDMNRIPKPAKNLKNCSLKMLKKDGSVPTLNLFKNKRCKGWWPMSVKEPDGELKLVGKVEAEFHLCEAEEAERSPVGCAREDPEGLQEPNRPDSSFFWLTNPLKTMKYVLWKNYKWLIFKLVLLLLLLVFIILFFYTVPSATVNKIWDIMGS</sequence>
<dbReference type="EMBL" id="AMQN01007955">
    <property type="status" value="NOT_ANNOTATED_CDS"/>
    <property type="molecule type" value="Genomic_DNA"/>
</dbReference>
<dbReference type="PROSITE" id="PS50004">
    <property type="entry name" value="C2"/>
    <property type="match status" value="5"/>
</dbReference>
<dbReference type="Pfam" id="PF16165">
    <property type="entry name" value="Ferlin_C"/>
    <property type="match status" value="1"/>
</dbReference>
<dbReference type="GO" id="GO:0016020">
    <property type="term" value="C:membrane"/>
    <property type="evidence" value="ECO:0007669"/>
    <property type="project" value="UniProtKB-SubCell"/>
</dbReference>
<feature type="compositionally biased region" description="Basic residues" evidence="8">
    <location>
        <begin position="1051"/>
        <end position="1064"/>
    </location>
</feature>
<accession>R7UMD0</accession>
<dbReference type="InterPro" id="IPR037721">
    <property type="entry name" value="Ferlin"/>
</dbReference>
<keyword evidence="2 9" id="KW-0812">Transmembrane</keyword>
<feature type="compositionally biased region" description="Acidic residues" evidence="8">
    <location>
        <begin position="345"/>
        <end position="355"/>
    </location>
</feature>
<organism evidence="11">
    <name type="scientific">Capitella teleta</name>
    <name type="common">Polychaete worm</name>
    <dbReference type="NCBI Taxonomy" id="283909"/>
    <lineage>
        <taxon>Eukaryota</taxon>
        <taxon>Metazoa</taxon>
        <taxon>Spiralia</taxon>
        <taxon>Lophotrochozoa</taxon>
        <taxon>Annelida</taxon>
        <taxon>Polychaeta</taxon>
        <taxon>Sedentaria</taxon>
        <taxon>Scolecida</taxon>
        <taxon>Capitellidae</taxon>
        <taxon>Capitella</taxon>
    </lineage>
</organism>
<dbReference type="Proteomes" id="UP000014760">
    <property type="component" value="Unassembled WGS sequence"/>
</dbReference>
<dbReference type="Pfam" id="PF08151">
    <property type="entry name" value="FerI"/>
    <property type="match status" value="1"/>
</dbReference>
<dbReference type="InterPro" id="IPR037723">
    <property type="entry name" value="C2D_Ferlin"/>
</dbReference>
<feature type="domain" description="C2" evidence="10">
    <location>
        <begin position="803"/>
        <end position="936"/>
    </location>
</feature>
<evidence type="ECO:0000256" key="2">
    <source>
        <dbReference type="ARBA" id="ARBA00022692"/>
    </source>
</evidence>
<dbReference type="InterPro" id="IPR055072">
    <property type="entry name" value="Ferlin_DSRM"/>
</dbReference>
<dbReference type="SMART" id="SM01202">
    <property type="entry name" value="FerI"/>
    <property type="match status" value="1"/>
</dbReference>
<feature type="domain" description="C2" evidence="10">
    <location>
        <begin position="90"/>
        <end position="220"/>
    </location>
</feature>
<reference evidence="12" key="3">
    <citation type="submission" date="2015-06" db="UniProtKB">
        <authorList>
            <consortium name="EnsemblMetazoa"/>
        </authorList>
    </citation>
    <scope>IDENTIFICATION</scope>
</reference>
<keyword evidence="4" id="KW-0677">Repeat</keyword>
<keyword evidence="13" id="KW-1185">Reference proteome</keyword>
<dbReference type="CDD" id="cd04017">
    <property type="entry name" value="C2D_Ferlin"/>
    <property type="match status" value="1"/>
</dbReference>
<dbReference type="CDD" id="cd08374">
    <property type="entry name" value="C2F_Ferlin"/>
    <property type="match status" value="1"/>
</dbReference>
<dbReference type="STRING" id="283909.R7UMD0"/>
<protein>
    <recommendedName>
        <fullName evidence="10">C2 domain-containing protein</fullName>
    </recommendedName>
</protein>
<evidence type="ECO:0000256" key="1">
    <source>
        <dbReference type="ARBA" id="ARBA00004167"/>
    </source>
</evidence>
<keyword evidence="6 9" id="KW-1133">Transmembrane helix</keyword>
<keyword evidence="5" id="KW-0106">Calcium</keyword>
<feature type="transmembrane region" description="Helical" evidence="9">
    <location>
        <begin position="1620"/>
        <end position="1640"/>
    </location>
</feature>
<keyword evidence="3" id="KW-0479">Metal-binding</keyword>
<reference evidence="13" key="1">
    <citation type="submission" date="2012-12" db="EMBL/GenBank/DDBJ databases">
        <authorList>
            <person name="Hellsten U."/>
            <person name="Grimwood J."/>
            <person name="Chapman J.A."/>
            <person name="Shapiro H."/>
            <person name="Aerts A."/>
            <person name="Otillar R.P."/>
            <person name="Terry A.Y."/>
            <person name="Boore J.L."/>
            <person name="Simakov O."/>
            <person name="Marletaz F."/>
            <person name="Cho S.-J."/>
            <person name="Edsinger-Gonzales E."/>
            <person name="Havlak P."/>
            <person name="Kuo D.-H."/>
            <person name="Larsson T."/>
            <person name="Lv J."/>
            <person name="Arendt D."/>
            <person name="Savage R."/>
            <person name="Osoegawa K."/>
            <person name="de Jong P."/>
            <person name="Lindberg D.R."/>
            <person name="Seaver E.C."/>
            <person name="Weisblat D.A."/>
            <person name="Putnam N.H."/>
            <person name="Grigoriev I.V."/>
            <person name="Rokhsar D.S."/>
        </authorList>
    </citation>
    <scope>NUCLEOTIDE SEQUENCE</scope>
    <source>
        <strain evidence="13">I ESC-2004</strain>
    </source>
</reference>
<dbReference type="InterPro" id="IPR032362">
    <property type="entry name" value="Ferlin_C"/>
</dbReference>
<dbReference type="HOGENOM" id="CLU_001183_3_1_1"/>
<gene>
    <name evidence="11" type="ORF">CAPTEDRAFT_184805</name>
</gene>
<dbReference type="PANTHER" id="PTHR12546">
    <property type="entry name" value="FER-1-LIKE"/>
    <property type="match status" value="1"/>
</dbReference>
<dbReference type="CDD" id="cd04037">
    <property type="entry name" value="C2E_Ferlin"/>
    <property type="match status" value="1"/>
</dbReference>
<dbReference type="InterPro" id="IPR012968">
    <property type="entry name" value="FerIin_dom"/>
</dbReference>
<evidence type="ECO:0000313" key="11">
    <source>
        <dbReference type="EMBL" id="ELU05062.1"/>
    </source>
</evidence>
<feature type="domain" description="C2" evidence="10">
    <location>
        <begin position="1370"/>
        <end position="1521"/>
    </location>
</feature>
<dbReference type="InterPro" id="IPR037725">
    <property type="entry name" value="C2F_Ferlin"/>
</dbReference>
<dbReference type="GO" id="GO:0007009">
    <property type="term" value="P:plasma membrane organization"/>
    <property type="evidence" value="ECO:0007669"/>
    <property type="project" value="TreeGrafter"/>
</dbReference>
<dbReference type="InterPro" id="IPR037722">
    <property type="entry name" value="C2C_Ferlin"/>
</dbReference>
<reference evidence="11 13" key="2">
    <citation type="journal article" date="2013" name="Nature">
        <title>Insights into bilaterian evolution from three spiralian genomes.</title>
        <authorList>
            <person name="Simakov O."/>
            <person name="Marletaz F."/>
            <person name="Cho S.J."/>
            <person name="Edsinger-Gonzales E."/>
            <person name="Havlak P."/>
            <person name="Hellsten U."/>
            <person name="Kuo D.H."/>
            <person name="Larsson T."/>
            <person name="Lv J."/>
            <person name="Arendt D."/>
            <person name="Savage R."/>
            <person name="Osoegawa K."/>
            <person name="de Jong P."/>
            <person name="Grimwood J."/>
            <person name="Chapman J.A."/>
            <person name="Shapiro H."/>
            <person name="Aerts A."/>
            <person name="Otillar R.P."/>
            <person name="Terry A.Y."/>
            <person name="Boore J.L."/>
            <person name="Grigoriev I.V."/>
            <person name="Lindberg D.R."/>
            <person name="Seaver E.C."/>
            <person name="Weisblat D.A."/>
            <person name="Putnam N.H."/>
            <person name="Rokhsar D.S."/>
        </authorList>
    </citation>
    <scope>NUCLEOTIDE SEQUENCE</scope>
    <source>
        <strain evidence="11 13">I ESC-2004</strain>
    </source>
</reference>
<dbReference type="CDD" id="cd04018">
    <property type="entry name" value="C2C_Ferlin"/>
    <property type="match status" value="1"/>
</dbReference>
<evidence type="ECO:0000256" key="4">
    <source>
        <dbReference type="ARBA" id="ARBA00022737"/>
    </source>
</evidence>
<dbReference type="InterPro" id="IPR037724">
    <property type="entry name" value="C2E_Ferlin"/>
</dbReference>
<dbReference type="FunCoup" id="R7UMD0">
    <property type="interactions" value="33"/>
</dbReference>
<evidence type="ECO:0000256" key="9">
    <source>
        <dbReference type="SAM" id="Phobius"/>
    </source>
</evidence>
<evidence type="ECO:0000313" key="12">
    <source>
        <dbReference type="EnsemblMetazoa" id="CapteP184805"/>
    </source>
</evidence>
<feature type="domain" description="C2" evidence="10">
    <location>
        <begin position="1130"/>
        <end position="1251"/>
    </location>
</feature>
<dbReference type="GO" id="GO:0046872">
    <property type="term" value="F:metal ion binding"/>
    <property type="evidence" value="ECO:0007669"/>
    <property type="project" value="UniProtKB-KW"/>
</dbReference>
<dbReference type="Pfam" id="PF08150">
    <property type="entry name" value="FerB"/>
    <property type="match status" value="1"/>
</dbReference>
<evidence type="ECO:0000256" key="3">
    <source>
        <dbReference type="ARBA" id="ARBA00022723"/>
    </source>
</evidence>
<dbReference type="InterPro" id="IPR012561">
    <property type="entry name" value="Ferlin_B-domain"/>
</dbReference>
<dbReference type="OrthoDB" id="10059618at2759"/>
<dbReference type="EnsemblMetazoa" id="CapteT184805">
    <property type="protein sequence ID" value="CapteP184805"/>
    <property type="gene ID" value="CapteG184805"/>
</dbReference>
<dbReference type="Pfam" id="PF22901">
    <property type="entry name" value="dsrm_Ferlin"/>
    <property type="match status" value="1"/>
</dbReference>
<dbReference type="PANTHER" id="PTHR12546:SF60">
    <property type="entry name" value="MISFIRE, ISOFORM F"/>
    <property type="match status" value="1"/>
</dbReference>
<comment type="subcellular location">
    <subcellularLocation>
        <location evidence="1">Membrane</location>
        <topology evidence="1">Single-pass membrane protein</topology>
    </subcellularLocation>
</comment>
<dbReference type="EMBL" id="KB301807">
    <property type="protein sequence ID" value="ELU05062.1"/>
    <property type="molecule type" value="Genomic_DNA"/>
</dbReference>
<name>R7UMD0_CAPTE</name>
<evidence type="ECO:0000256" key="8">
    <source>
        <dbReference type="SAM" id="MobiDB-lite"/>
    </source>
</evidence>
<dbReference type="InterPro" id="IPR035892">
    <property type="entry name" value="C2_domain_sf"/>
</dbReference>